<dbReference type="Proteomes" id="UP000789525">
    <property type="component" value="Unassembled WGS sequence"/>
</dbReference>
<proteinExistence type="predicted"/>
<evidence type="ECO:0000313" key="1">
    <source>
        <dbReference type="EMBL" id="CAG8490967.1"/>
    </source>
</evidence>
<sequence length="461" mass="51241">MNEEIKKKFCHLLMFDVSEPGQQQDAITTNIKPDENNEIGEEGITVAKEEIPQAFVYHPYDDGSIFKSSASAVKKGSSNVAATIRARQRKPRAKKPKRTPRPPNAFILYRKDKQPGVVAQSKNLTNAEVSKVISKMWWKETEEERFKWDKFADRMKLKHMQDHPDYVYQPKKPGTKKTRKTSKGRGSSISQSSSTATFSAISNSTRSSPLADEAMITAIAESAFAESRSSPTPFFLTNSSPSSPSSLPSPPQSEDGSASCERSPLMNQGLIQSANNLRVQQNLHTTQILYTHLPPTPTEMVHYDQYLLPSNDSLHHNGNNSTFVHVQNFGTLDANGRTFFHATPDYMSPHALNNHHGIDTYLDPQPVDKFNYYMSHEHPGPASYATIQAFNSDQVVESYSDHNGEGNGGSGGGSGLLDELFNNNTVTASATPENEDMNTYIEQQHPFPFSRRNSLCCSVSM</sequence>
<accession>A0ACA9KTR1</accession>
<protein>
    <submittedName>
        <fullName evidence="1">7960_t:CDS:1</fullName>
    </submittedName>
</protein>
<name>A0ACA9KTR1_9GLOM</name>
<reference evidence="1" key="1">
    <citation type="submission" date="2021-06" db="EMBL/GenBank/DDBJ databases">
        <authorList>
            <person name="Kallberg Y."/>
            <person name="Tangrot J."/>
            <person name="Rosling A."/>
        </authorList>
    </citation>
    <scope>NUCLEOTIDE SEQUENCE</scope>
    <source>
        <strain evidence="1">CL356</strain>
    </source>
</reference>
<feature type="non-terminal residue" evidence="1">
    <location>
        <position position="461"/>
    </location>
</feature>
<gene>
    <name evidence="1" type="ORF">ACOLOM_LOCUS2378</name>
</gene>
<keyword evidence="2" id="KW-1185">Reference proteome</keyword>
<evidence type="ECO:0000313" key="2">
    <source>
        <dbReference type="Proteomes" id="UP000789525"/>
    </source>
</evidence>
<organism evidence="1 2">
    <name type="scientific">Acaulospora colombiana</name>
    <dbReference type="NCBI Taxonomy" id="27376"/>
    <lineage>
        <taxon>Eukaryota</taxon>
        <taxon>Fungi</taxon>
        <taxon>Fungi incertae sedis</taxon>
        <taxon>Mucoromycota</taxon>
        <taxon>Glomeromycotina</taxon>
        <taxon>Glomeromycetes</taxon>
        <taxon>Diversisporales</taxon>
        <taxon>Acaulosporaceae</taxon>
        <taxon>Acaulospora</taxon>
    </lineage>
</organism>
<dbReference type="EMBL" id="CAJVPT010003051">
    <property type="protein sequence ID" value="CAG8490967.1"/>
    <property type="molecule type" value="Genomic_DNA"/>
</dbReference>
<comment type="caution">
    <text evidence="1">The sequence shown here is derived from an EMBL/GenBank/DDBJ whole genome shotgun (WGS) entry which is preliminary data.</text>
</comment>